<evidence type="ECO:0000313" key="2">
    <source>
        <dbReference type="Proteomes" id="UP000499080"/>
    </source>
</evidence>
<dbReference type="EMBL" id="BGPR01004596">
    <property type="protein sequence ID" value="GBN01219.1"/>
    <property type="molecule type" value="Genomic_DNA"/>
</dbReference>
<dbReference type="AlphaFoldDB" id="A0A4Y2KGS0"/>
<reference evidence="1 2" key="1">
    <citation type="journal article" date="2019" name="Sci. Rep.">
        <title>Orb-weaving spider Araneus ventricosus genome elucidates the spidroin gene catalogue.</title>
        <authorList>
            <person name="Kono N."/>
            <person name="Nakamura H."/>
            <person name="Ohtoshi R."/>
            <person name="Moran D.A.P."/>
            <person name="Shinohara A."/>
            <person name="Yoshida Y."/>
            <person name="Fujiwara M."/>
            <person name="Mori M."/>
            <person name="Tomita M."/>
            <person name="Arakawa K."/>
        </authorList>
    </citation>
    <scope>NUCLEOTIDE SEQUENCE [LARGE SCALE GENOMIC DNA]</scope>
</reference>
<evidence type="ECO:0000313" key="1">
    <source>
        <dbReference type="EMBL" id="GBN01219.1"/>
    </source>
</evidence>
<dbReference type="Proteomes" id="UP000499080">
    <property type="component" value="Unassembled WGS sequence"/>
</dbReference>
<organism evidence="1 2">
    <name type="scientific">Araneus ventricosus</name>
    <name type="common">Orbweaver spider</name>
    <name type="synonym">Epeira ventricosa</name>
    <dbReference type="NCBI Taxonomy" id="182803"/>
    <lineage>
        <taxon>Eukaryota</taxon>
        <taxon>Metazoa</taxon>
        <taxon>Ecdysozoa</taxon>
        <taxon>Arthropoda</taxon>
        <taxon>Chelicerata</taxon>
        <taxon>Arachnida</taxon>
        <taxon>Araneae</taxon>
        <taxon>Araneomorphae</taxon>
        <taxon>Entelegynae</taxon>
        <taxon>Araneoidea</taxon>
        <taxon>Araneidae</taxon>
        <taxon>Araneus</taxon>
    </lineage>
</organism>
<name>A0A4Y2KGS0_ARAVE</name>
<proteinExistence type="predicted"/>
<sequence>MEWSAREYPAFQWGRKSSFSGQQSGNVIPPNVGIRNTHLLSKRGSPGHRGAHFRNQWFRCSQAVIIVKIFRLERCLSQGSAICRKRALKSTFRLLYFRNGESPKKVLNRYFQRLSLLIGTEDQIQEVKVTVIRF</sequence>
<accession>A0A4Y2KGS0</accession>
<comment type="caution">
    <text evidence="1">The sequence shown here is derived from an EMBL/GenBank/DDBJ whole genome shotgun (WGS) entry which is preliminary data.</text>
</comment>
<protein>
    <submittedName>
        <fullName evidence="1">Uncharacterized protein</fullName>
    </submittedName>
</protein>
<keyword evidence="2" id="KW-1185">Reference proteome</keyword>
<gene>
    <name evidence="1" type="ORF">AVEN_254358_1</name>
</gene>